<dbReference type="PANTHER" id="PTHR11076:SF33">
    <property type="entry name" value="DNA POLYMERASE KAPPA"/>
    <property type="match status" value="1"/>
</dbReference>
<evidence type="ECO:0000256" key="4">
    <source>
        <dbReference type="ARBA" id="ARBA00022695"/>
    </source>
</evidence>
<keyword evidence="6" id="KW-0227">DNA damage</keyword>
<keyword evidence="9" id="KW-0234">DNA repair</keyword>
<dbReference type="PANTHER" id="PTHR11076">
    <property type="entry name" value="DNA REPAIR POLYMERASE UMUC / TRANSFERASE FAMILY MEMBER"/>
    <property type="match status" value="1"/>
</dbReference>
<dbReference type="Gene3D" id="3.40.1170.60">
    <property type="match status" value="1"/>
</dbReference>
<keyword evidence="5" id="KW-0479">Metal-binding</keyword>
<dbReference type="Pfam" id="PF00817">
    <property type="entry name" value="IMS"/>
    <property type="match status" value="1"/>
</dbReference>
<evidence type="ECO:0000256" key="6">
    <source>
        <dbReference type="ARBA" id="ARBA00022763"/>
    </source>
</evidence>
<comment type="similarity">
    <text evidence="1">Belongs to the DNA polymerase type-Y family.</text>
</comment>
<organism evidence="11 12">
    <name type="scientific">Adhaeretor mobilis</name>
    <dbReference type="NCBI Taxonomy" id="1930276"/>
    <lineage>
        <taxon>Bacteria</taxon>
        <taxon>Pseudomonadati</taxon>
        <taxon>Planctomycetota</taxon>
        <taxon>Planctomycetia</taxon>
        <taxon>Pirellulales</taxon>
        <taxon>Lacipirellulaceae</taxon>
        <taxon>Adhaeretor</taxon>
    </lineage>
</organism>
<dbReference type="GO" id="GO:0046872">
    <property type="term" value="F:metal ion binding"/>
    <property type="evidence" value="ECO:0007669"/>
    <property type="project" value="UniProtKB-KW"/>
</dbReference>
<dbReference type="SUPFAM" id="SSF56672">
    <property type="entry name" value="DNA/RNA polymerases"/>
    <property type="match status" value="1"/>
</dbReference>
<evidence type="ECO:0000313" key="12">
    <source>
        <dbReference type="Proteomes" id="UP000319852"/>
    </source>
</evidence>
<evidence type="ECO:0000259" key="10">
    <source>
        <dbReference type="PROSITE" id="PS50173"/>
    </source>
</evidence>
<dbReference type="PROSITE" id="PS50173">
    <property type="entry name" value="UMUC"/>
    <property type="match status" value="1"/>
</dbReference>
<accession>A0A517MU42</accession>
<dbReference type="Pfam" id="PF21999">
    <property type="entry name" value="IMS_HHH_1"/>
    <property type="match status" value="1"/>
</dbReference>
<dbReference type="EC" id="2.7.7.7" evidence="11"/>
<keyword evidence="7" id="KW-0460">Magnesium</keyword>
<dbReference type="FunFam" id="3.40.1170.60:FF:000003">
    <property type="entry name" value="DNA polymerase eta"/>
    <property type="match status" value="1"/>
</dbReference>
<keyword evidence="8" id="KW-0239">DNA-directed DNA polymerase</keyword>
<dbReference type="OrthoDB" id="9808813at2"/>
<dbReference type="AlphaFoldDB" id="A0A517MU42"/>
<evidence type="ECO:0000256" key="7">
    <source>
        <dbReference type="ARBA" id="ARBA00022842"/>
    </source>
</evidence>
<keyword evidence="3 11" id="KW-0808">Transferase</keyword>
<proteinExistence type="inferred from homology"/>
<dbReference type="GO" id="GO:0005829">
    <property type="term" value="C:cytosol"/>
    <property type="evidence" value="ECO:0007669"/>
    <property type="project" value="TreeGrafter"/>
</dbReference>
<evidence type="ECO:0000256" key="5">
    <source>
        <dbReference type="ARBA" id="ARBA00022723"/>
    </source>
</evidence>
<dbReference type="Proteomes" id="UP000319852">
    <property type="component" value="Chromosome"/>
</dbReference>
<dbReference type="InterPro" id="IPR043128">
    <property type="entry name" value="Rev_trsase/Diguanyl_cyclase"/>
</dbReference>
<dbReference type="GO" id="GO:0003887">
    <property type="term" value="F:DNA-directed DNA polymerase activity"/>
    <property type="evidence" value="ECO:0007669"/>
    <property type="project" value="UniProtKB-KW"/>
</dbReference>
<evidence type="ECO:0000256" key="9">
    <source>
        <dbReference type="ARBA" id="ARBA00023204"/>
    </source>
</evidence>
<gene>
    <name evidence="11" type="primary">dinB_1</name>
    <name evidence="11" type="ORF">HG15A2_16750</name>
</gene>
<keyword evidence="2" id="KW-0515">Mutator protein</keyword>
<dbReference type="CDD" id="cd00424">
    <property type="entry name" value="PolY"/>
    <property type="match status" value="1"/>
</dbReference>
<dbReference type="GO" id="GO:0003684">
    <property type="term" value="F:damaged DNA binding"/>
    <property type="evidence" value="ECO:0007669"/>
    <property type="project" value="InterPro"/>
</dbReference>
<dbReference type="InterPro" id="IPR017961">
    <property type="entry name" value="DNA_pol_Y-fam_little_finger"/>
</dbReference>
<dbReference type="GO" id="GO:0006281">
    <property type="term" value="P:DNA repair"/>
    <property type="evidence" value="ECO:0007669"/>
    <property type="project" value="UniProtKB-KW"/>
</dbReference>
<dbReference type="InterPro" id="IPR043502">
    <property type="entry name" value="DNA/RNA_pol_sf"/>
</dbReference>
<dbReference type="InterPro" id="IPR053848">
    <property type="entry name" value="IMS_HHH_1"/>
</dbReference>
<name>A0A517MU42_9BACT</name>
<evidence type="ECO:0000256" key="3">
    <source>
        <dbReference type="ARBA" id="ARBA00022679"/>
    </source>
</evidence>
<dbReference type="GO" id="GO:0009432">
    <property type="term" value="P:SOS response"/>
    <property type="evidence" value="ECO:0007669"/>
    <property type="project" value="TreeGrafter"/>
</dbReference>
<dbReference type="EMBL" id="CP036263">
    <property type="protein sequence ID" value="QDS98399.1"/>
    <property type="molecule type" value="Genomic_DNA"/>
</dbReference>
<keyword evidence="12" id="KW-1185">Reference proteome</keyword>
<dbReference type="Pfam" id="PF11799">
    <property type="entry name" value="IMS_C"/>
    <property type="match status" value="1"/>
</dbReference>
<sequence length="412" mass="46235">MPQLRSLFLDMNSYFASAEQQLNPALRGKPVAVVPSLTDATCCIAVSYEARPFGVRTGTNVGQARRMCPGLQLVEGRHENYITLHHQIIKAVETVLPVDEVCSIDEMHCRLSPQHREVEAARGLAAEVKRVIAEQVGPYLRCSIGLAPNHFLGKVASNMQKPNGLVVITRDDLPNRLYQLELDDLPGIGRNMLRRLQKCGIRTMQQLCSLSRKEMREAWKSVVGEQYWLMLRGDQYSSRETTRRTVGHSHVLPPKLRTDGGAYAVLVRLLHKAAARLRTMGFLTSRMAITIKYVGEMPNWTVKPYVGQVQDTPTLLNHLNRQWSQRPPGGRPLQAAITLLDLKPAGQISLPLFEEDRRPCRATEAMDLVNEKLGLNALYFASMHDTREAAPMRIAFTNIPDVQAEMSRPVDS</sequence>
<dbReference type="InterPro" id="IPR050116">
    <property type="entry name" value="DNA_polymerase-Y"/>
</dbReference>
<evidence type="ECO:0000256" key="2">
    <source>
        <dbReference type="ARBA" id="ARBA00022457"/>
    </source>
</evidence>
<dbReference type="Gene3D" id="1.10.150.20">
    <property type="entry name" value="5' to 3' exonuclease, C-terminal subdomain"/>
    <property type="match status" value="1"/>
</dbReference>
<evidence type="ECO:0000313" key="11">
    <source>
        <dbReference type="EMBL" id="QDS98399.1"/>
    </source>
</evidence>
<feature type="domain" description="UmuC" evidence="10">
    <location>
        <begin position="6"/>
        <end position="189"/>
    </location>
</feature>
<protein>
    <submittedName>
        <fullName evidence="11">DNA polymerase IV</fullName>
        <ecNumber evidence="11">2.7.7.7</ecNumber>
    </submittedName>
</protein>
<dbReference type="InterPro" id="IPR001126">
    <property type="entry name" value="UmuC"/>
</dbReference>
<dbReference type="KEGG" id="amob:HG15A2_16750"/>
<reference evidence="11 12" key="1">
    <citation type="submission" date="2019-02" db="EMBL/GenBank/DDBJ databases">
        <title>Deep-cultivation of Planctomycetes and their phenomic and genomic characterization uncovers novel biology.</title>
        <authorList>
            <person name="Wiegand S."/>
            <person name="Jogler M."/>
            <person name="Boedeker C."/>
            <person name="Pinto D."/>
            <person name="Vollmers J."/>
            <person name="Rivas-Marin E."/>
            <person name="Kohn T."/>
            <person name="Peeters S.H."/>
            <person name="Heuer A."/>
            <person name="Rast P."/>
            <person name="Oberbeckmann S."/>
            <person name="Bunk B."/>
            <person name="Jeske O."/>
            <person name="Meyerdierks A."/>
            <person name="Storesund J.E."/>
            <person name="Kallscheuer N."/>
            <person name="Luecker S."/>
            <person name="Lage O.M."/>
            <person name="Pohl T."/>
            <person name="Merkel B.J."/>
            <person name="Hornburger P."/>
            <person name="Mueller R.-W."/>
            <person name="Bruemmer F."/>
            <person name="Labrenz M."/>
            <person name="Spormann A.M."/>
            <person name="Op den Camp H."/>
            <person name="Overmann J."/>
            <person name="Amann R."/>
            <person name="Jetten M.S.M."/>
            <person name="Mascher T."/>
            <person name="Medema M.H."/>
            <person name="Devos D.P."/>
            <person name="Kaster A.-K."/>
            <person name="Ovreas L."/>
            <person name="Rohde M."/>
            <person name="Galperin M.Y."/>
            <person name="Jogler C."/>
        </authorList>
    </citation>
    <scope>NUCLEOTIDE SEQUENCE [LARGE SCALE GENOMIC DNA]</scope>
    <source>
        <strain evidence="11 12">HG15A2</strain>
    </source>
</reference>
<evidence type="ECO:0000256" key="8">
    <source>
        <dbReference type="ARBA" id="ARBA00022932"/>
    </source>
</evidence>
<dbReference type="GO" id="GO:0042276">
    <property type="term" value="P:error-prone translesion synthesis"/>
    <property type="evidence" value="ECO:0007669"/>
    <property type="project" value="TreeGrafter"/>
</dbReference>
<keyword evidence="4 11" id="KW-0548">Nucleotidyltransferase</keyword>
<dbReference type="RefSeq" id="WP_145059518.1">
    <property type="nucleotide sequence ID" value="NZ_CP036263.1"/>
</dbReference>
<evidence type="ECO:0000256" key="1">
    <source>
        <dbReference type="ARBA" id="ARBA00010945"/>
    </source>
</evidence>
<dbReference type="Gene3D" id="3.30.70.270">
    <property type="match status" value="1"/>
</dbReference>